<feature type="compositionally biased region" description="Basic and acidic residues" evidence="3">
    <location>
        <begin position="137"/>
        <end position="164"/>
    </location>
</feature>
<organism evidence="5 6">
    <name type="scientific">Diploptera punctata</name>
    <name type="common">Pacific beetle cockroach</name>
    <dbReference type="NCBI Taxonomy" id="6984"/>
    <lineage>
        <taxon>Eukaryota</taxon>
        <taxon>Metazoa</taxon>
        <taxon>Ecdysozoa</taxon>
        <taxon>Arthropoda</taxon>
        <taxon>Hexapoda</taxon>
        <taxon>Insecta</taxon>
        <taxon>Pterygota</taxon>
        <taxon>Neoptera</taxon>
        <taxon>Polyneoptera</taxon>
        <taxon>Dictyoptera</taxon>
        <taxon>Blattodea</taxon>
        <taxon>Blaberoidea</taxon>
        <taxon>Blaberidae</taxon>
        <taxon>Diplopterinae</taxon>
        <taxon>Diploptera</taxon>
    </lineage>
</organism>
<proteinExistence type="inferred from homology"/>
<keyword evidence="2" id="KW-0819">tRNA processing</keyword>
<dbReference type="Proteomes" id="UP001233999">
    <property type="component" value="Unassembled WGS sequence"/>
</dbReference>
<dbReference type="InterPro" id="IPR018593">
    <property type="entry name" value="tRNA-endonuc_su_Sen15"/>
</dbReference>
<evidence type="ECO:0000256" key="2">
    <source>
        <dbReference type="ARBA" id="ARBA00022694"/>
    </source>
</evidence>
<evidence type="ECO:0000256" key="3">
    <source>
        <dbReference type="SAM" id="MobiDB-lite"/>
    </source>
</evidence>
<feature type="region of interest" description="Disordered" evidence="3">
    <location>
        <begin position="122"/>
        <end position="204"/>
    </location>
</feature>
<dbReference type="InterPro" id="IPR011856">
    <property type="entry name" value="tRNA_endonuc-like_dom_sf"/>
</dbReference>
<dbReference type="EMBL" id="JASPKZ010010262">
    <property type="protein sequence ID" value="KAJ9574783.1"/>
    <property type="molecule type" value="Genomic_DNA"/>
</dbReference>
<reference evidence="5" key="1">
    <citation type="journal article" date="2023" name="IScience">
        <title>Live-bearing cockroach genome reveals convergent evolutionary mechanisms linked to viviparity in insects and beyond.</title>
        <authorList>
            <person name="Fouks B."/>
            <person name="Harrison M.C."/>
            <person name="Mikhailova A.A."/>
            <person name="Marchal E."/>
            <person name="English S."/>
            <person name="Carruthers M."/>
            <person name="Jennings E.C."/>
            <person name="Chiamaka E.L."/>
            <person name="Frigard R.A."/>
            <person name="Pippel M."/>
            <person name="Attardo G.M."/>
            <person name="Benoit J.B."/>
            <person name="Bornberg-Bauer E."/>
            <person name="Tobe S.S."/>
        </authorList>
    </citation>
    <scope>NUCLEOTIDE SEQUENCE</scope>
    <source>
        <strain evidence="5">Stay&amp;Tobe</strain>
    </source>
</reference>
<dbReference type="AlphaFoldDB" id="A0AAD8E2E9"/>
<sequence>MANYLIHPVLQDMINLGCRNQFSVGIAYQVYMNLCEVQAMRDVKYLYNKELDMLYLTAVKQTDANSSKNSEIFLPLSTVSEITPAWIKKVQDTLCSDREDKGLTLAMKEHDSTVVFYRMTQGLVPPDSPETARRKKQREEQKHCIETEVHRMKNDLLERARNDKVGQTSAQMETETNGDVNKPVEENSNEQVSSTQSDTEKSNK</sequence>
<evidence type="ECO:0000259" key="4">
    <source>
        <dbReference type="Pfam" id="PF09631"/>
    </source>
</evidence>
<evidence type="ECO:0000313" key="6">
    <source>
        <dbReference type="Proteomes" id="UP001233999"/>
    </source>
</evidence>
<comment type="similarity">
    <text evidence="1">Belongs to the SEN15 family.</text>
</comment>
<gene>
    <name evidence="5" type="ORF">L9F63_008047</name>
</gene>
<reference evidence="5" key="2">
    <citation type="submission" date="2023-05" db="EMBL/GenBank/DDBJ databases">
        <authorList>
            <person name="Fouks B."/>
        </authorList>
    </citation>
    <scope>NUCLEOTIDE SEQUENCE</scope>
    <source>
        <strain evidence="5">Stay&amp;Tobe</strain>
        <tissue evidence="5">Testes</tissue>
    </source>
</reference>
<evidence type="ECO:0000313" key="5">
    <source>
        <dbReference type="EMBL" id="KAJ9574783.1"/>
    </source>
</evidence>
<keyword evidence="6" id="KW-1185">Reference proteome</keyword>
<dbReference type="GO" id="GO:0006388">
    <property type="term" value="P:tRNA splicing, via endonucleolytic cleavage and ligation"/>
    <property type="evidence" value="ECO:0007669"/>
    <property type="project" value="InterPro"/>
</dbReference>
<dbReference type="GO" id="GO:0003676">
    <property type="term" value="F:nucleic acid binding"/>
    <property type="evidence" value="ECO:0007669"/>
    <property type="project" value="InterPro"/>
</dbReference>
<dbReference type="GO" id="GO:0005634">
    <property type="term" value="C:nucleus"/>
    <property type="evidence" value="ECO:0007669"/>
    <property type="project" value="UniProtKB-ARBA"/>
</dbReference>
<dbReference type="InterPro" id="IPR036167">
    <property type="entry name" value="tRNA_intron_Endo_cat-like_sf"/>
</dbReference>
<evidence type="ECO:0000256" key="1">
    <source>
        <dbReference type="ARBA" id="ARBA00006091"/>
    </source>
</evidence>
<name>A0AAD8E2E9_DIPPU</name>
<protein>
    <recommendedName>
        <fullName evidence="4">tRNA-splicing endonuclease subunit Sen15 domain-containing protein</fullName>
    </recommendedName>
</protein>
<dbReference type="SUPFAM" id="SSF53032">
    <property type="entry name" value="tRNA-intron endonuclease catalytic domain-like"/>
    <property type="match status" value="1"/>
</dbReference>
<feature type="compositionally biased region" description="Polar residues" evidence="3">
    <location>
        <begin position="165"/>
        <end position="179"/>
    </location>
</feature>
<feature type="domain" description="tRNA-splicing endonuclease subunit Sen15" evidence="4">
    <location>
        <begin position="29"/>
        <end position="128"/>
    </location>
</feature>
<dbReference type="Pfam" id="PF09631">
    <property type="entry name" value="Sen15"/>
    <property type="match status" value="1"/>
</dbReference>
<dbReference type="Gene3D" id="3.40.1350.10">
    <property type="match status" value="1"/>
</dbReference>
<dbReference type="PANTHER" id="PTHR28582">
    <property type="entry name" value="TRNA-SPLICING ENDONUCLEASE SUBUNIT SEN15"/>
    <property type="match status" value="1"/>
</dbReference>
<comment type="caution">
    <text evidence="5">The sequence shown here is derived from an EMBL/GenBank/DDBJ whole genome shotgun (WGS) entry which is preliminary data.</text>
</comment>
<dbReference type="PANTHER" id="PTHR28582:SF1">
    <property type="entry name" value="TRNA-SPLICING ENDONUCLEASE SUBUNIT SEN15"/>
    <property type="match status" value="1"/>
</dbReference>
<accession>A0AAD8E2E9</accession>